<dbReference type="GO" id="GO:0006629">
    <property type="term" value="P:lipid metabolic process"/>
    <property type="evidence" value="ECO:0007669"/>
    <property type="project" value="InterPro"/>
</dbReference>
<reference evidence="5" key="1">
    <citation type="journal article" date="2020" name="Stud. Mycol.">
        <title>101 Dothideomycetes genomes: a test case for predicting lifestyles and emergence of pathogens.</title>
        <authorList>
            <person name="Haridas S."/>
            <person name="Albert R."/>
            <person name="Binder M."/>
            <person name="Bloem J."/>
            <person name="Labutti K."/>
            <person name="Salamov A."/>
            <person name="Andreopoulos B."/>
            <person name="Baker S."/>
            <person name="Barry K."/>
            <person name="Bills G."/>
            <person name="Bluhm B."/>
            <person name="Cannon C."/>
            <person name="Castanera R."/>
            <person name="Culley D."/>
            <person name="Daum C."/>
            <person name="Ezra D."/>
            <person name="Gonzalez J."/>
            <person name="Henrissat B."/>
            <person name="Kuo A."/>
            <person name="Liang C."/>
            <person name="Lipzen A."/>
            <person name="Lutzoni F."/>
            <person name="Magnuson J."/>
            <person name="Mondo S."/>
            <person name="Nolan M."/>
            <person name="Ohm R."/>
            <person name="Pangilinan J."/>
            <person name="Park H.-J."/>
            <person name="Ramirez L."/>
            <person name="Alfaro M."/>
            <person name="Sun H."/>
            <person name="Tritt A."/>
            <person name="Yoshinaga Y."/>
            <person name="Zwiers L.-H."/>
            <person name="Turgeon B."/>
            <person name="Goodwin S."/>
            <person name="Spatafora J."/>
            <person name="Crous P."/>
            <person name="Grigoriev I."/>
        </authorList>
    </citation>
    <scope>NUCLEOTIDE SEQUENCE</scope>
    <source>
        <strain evidence="5">CBS 123094</strain>
    </source>
</reference>
<evidence type="ECO:0000259" key="4">
    <source>
        <dbReference type="Pfam" id="PF01764"/>
    </source>
</evidence>
<dbReference type="InterPro" id="IPR051218">
    <property type="entry name" value="Sec_MonoDiacylglyc_Lipase"/>
</dbReference>
<accession>A0A6A5X1Y4</accession>
<dbReference type="SUPFAM" id="SSF53474">
    <property type="entry name" value="alpha/beta-Hydrolases"/>
    <property type="match status" value="1"/>
</dbReference>
<gene>
    <name evidence="5" type="ORF">P154DRAFT_559300</name>
</gene>
<comment type="catalytic activity">
    <reaction evidence="2">
        <text>a diacylglycerol + H2O = a monoacylglycerol + a fatty acid + H(+)</text>
        <dbReference type="Rhea" id="RHEA:32731"/>
        <dbReference type="ChEBI" id="CHEBI:15377"/>
        <dbReference type="ChEBI" id="CHEBI:15378"/>
        <dbReference type="ChEBI" id="CHEBI:17408"/>
        <dbReference type="ChEBI" id="CHEBI:18035"/>
        <dbReference type="ChEBI" id="CHEBI:28868"/>
    </reaction>
</comment>
<proteinExistence type="inferred from homology"/>
<sequence>MPLVKLQDGPSQWKDIEDAAGILWRSTLTPDISAVATALQDHYQNPNLIVSELKTGFNVSRRAVVVCNSEKITIAFLGSDPKELHKNWWINAKGPAFWDWPYPVYENGNRIHSFFRDMWYGVRLATYGALSSAVEDMAARGATPKQIIVTGFSMGGGISIIAFTDILERIRCTRGLQSGSPQSWAQDKELGSLVQHLTFAAVPAGDQGYYTVLNQLYETHQIRAWIFLNHRDRTVLIHPFQFRSWRGYQYILPDAVVRFFGNEFSANGHCILGYMKAAEWMAENGTDQLSIVVGAWADRAVLS</sequence>
<dbReference type="Proteomes" id="UP000799779">
    <property type="component" value="Unassembled WGS sequence"/>
</dbReference>
<dbReference type="PANTHER" id="PTHR45856">
    <property type="entry name" value="ALPHA/BETA-HYDROLASES SUPERFAMILY PROTEIN"/>
    <property type="match status" value="1"/>
</dbReference>
<dbReference type="Pfam" id="PF01764">
    <property type="entry name" value="Lipase_3"/>
    <property type="match status" value="1"/>
</dbReference>
<dbReference type="InterPro" id="IPR002921">
    <property type="entry name" value="Fungal_lipase-type"/>
</dbReference>
<protein>
    <recommendedName>
        <fullName evidence="4">Fungal lipase-type domain-containing protein</fullName>
    </recommendedName>
</protein>
<dbReference type="PANTHER" id="PTHR45856:SF11">
    <property type="entry name" value="FUNGAL LIPASE-LIKE DOMAIN-CONTAINING PROTEIN"/>
    <property type="match status" value="1"/>
</dbReference>
<dbReference type="Gene3D" id="3.40.50.1820">
    <property type="entry name" value="alpha/beta hydrolase"/>
    <property type="match status" value="1"/>
</dbReference>
<feature type="domain" description="Fungal lipase-type" evidence="4">
    <location>
        <begin position="99"/>
        <end position="214"/>
    </location>
</feature>
<dbReference type="EMBL" id="ML977560">
    <property type="protein sequence ID" value="KAF2006155.1"/>
    <property type="molecule type" value="Genomic_DNA"/>
</dbReference>
<name>A0A6A5X1Y4_9PLEO</name>
<organism evidence="5 6">
    <name type="scientific">Amniculicola lignicola CBS 123094</name>
    <dbReference type="NCBI Taxonomy" id="1392246"/>
    <lineage>
        <taxon>Eukaryota</taxon>
        <taxon>Fungi</taxon>
        <taxon>Dikarya</taxon>
        <taxon>Ascomycota</taxon>
        <taxon>Pezizomycotina</taxon>
        <taxon>Dothideomycetes</taxon>
        <taxon>Pleosporomycetidae</taxon>
        <taxon>Pleosporales</taxon>
        <taxon>Amniculicolaceae</taxon>
        <taxon>Amniculicola</taxon>
    </lineage>
</organism>
<evidence type="ECO:0000313" key="5">
    <source>
        <dbReference type="EMBL" id="KAF2006155.1"/>
    </source>
</evidence>
<evidence type="ECO:0000256" key="3">
    <source>
        <dbReference type="ARBA" id="ARBA00048461"/>
    </source>
</evidence>
<dbReference type="AlphaFoldDB" id="A0A6A5X1Y4"/>
<evidence type="ECO:0000256" key="1">
    <source>
        <dbReference type="ARBA" id="ARBA00043996"/>
    </source>
</evidence>
<dbReference type="OrthoDB" id="426718at2759"/>
<evidence type="ECO:0000313" key="6">
    <source>
        <dbReference type="Proteomes" id="UP000799779"/>
    </source>
</evidence>
<keyword evidence="6" id="KW-1185">Reference proteome</keyword>
<evidence type="ECO:0000256" key="2">
    <source>
        <dbReference type="ARBA" id="ARBA00047591"/>
    </source>
</evidence>
<dbReference type="InterPro" id="IPR029058">
    <property type="entry name" value="AB_hydrolase_fold"/>
</dbReference>
<comment type="similarity">
    <text evidence="1">Belongs to the AB hydrolase superfamily. Lipase family. Class 3 subfamily.</text>
</comment>
<comment type="catalytic activity">
    <reaction evidence="3">
        <text>a monoacylglycerol + H2O = glycerol + a fatty acid + H(+)</text>
        <dbReference type="Rhea" id="RHEA:15245"/>
        <dbReference type="ChEBI" id="CHEBI:15377"/>
        <dbReference type="ChEBI" id="CHEBI:15378"/>
        <dbReference type="ChEBI" id="CHEBI:17408"/>
        <dbReference type="ChEBI" id="CHEBI:17754"/>
        <dbReference type="ChEBI" id="CHEBI:28868"/>
    </reaction>
</comment>